<evidence type="ECO:0000313" key="2">
    <source>
        <dbReference type="EMBL" id="SFK64064.1"/>
    </source>
</evidence>
<dbReference type="Proteomes" id="UP000199533">
    <property type="component" value="Unassembled WGS sequence"/>
</dbReference>
<protein>
    <submittedName>
        <fullName evidence="2">Uncharacterized conserved protein YdaU, DUF1376 family</fullName>
    </submittedName>
</protein>
<reference evidence="3" key="1">
    <citation type="submission" date="2016-10" db="EMBL/GenBank/DDBJ databases">
        <authorList>
            <person name="Varghese N."/>
            <person name="Submissions S."/>
        </authorList>
    </citation>
    <scope>NUCLEOTIDE SEQUENCE [LARGE SCALE GENOMIC DNA]</scope>
    <source>
        <strain evidence="3">Nm69</strain>
    </source>
</reference>
<feature type="region of interest" description="Disordered" evidence="1">
    <location>
        <begin position="186"/>
        <end position="206"/>
    </location>
</feature>
<dbReference type="RefSeq" id="WP_090699114.1">
    <property type="nucleotide sequence ID" value="NZ_FOSP01000011.1"/>
</dbReference>
<dbReference type="InterPro" id="IPR010781">
    <property type="entry name" value="DUF1376"/>
</dbReference>
<accession>A0A1I4B5N3</accession>
<dbReference type="STRING" id="52441.SAMN05216302_101145"/>
<organism evidence="2 3">
    <name type="scientific">Nitrosomonas aestuarii</name>
    <dbReference type="NCBI Taxonomy" id="52441"/>
    <lineage>
        <taxon>Bacteria</taxon>
        <taxon>Pseudomonadati</taxon>
        <taxon>Pseudomonadota</taxon>
        <taxon>Betaproteobacteria</taxon>
        <taxon>Nitrosomonadales</taxon>
        <taxon>Nitrosomonadaceae</taxon>
        <taxon>Nitrosomonas</taxon>
    </lineage>
</organism>
<gene>
    <name evidence="2" type="ORF">SAMN05216302_101145</name>
</gene>
<sequence length="327" mass="37843">MHHYQHNIGDYRRDTIHLSLLEHGVYRQLIDMYYLTESPIPSDIDTTCRKICARGQDEKEAVQVILNEFFELTDFGWIHSRCDAEIGKYADWDERNNSREENEKERHRRHREERKKIFSDLRMEGIHPKWNALIGDLRELHKLHCNSLNTRHERTCNESVTERERTCNEPVTERERTCNEPVTAITSNHKPVNHKPVNHKPKNNTVKTHTDCNLKPSHGKTPAGIVCSEIKKIGIFDVNPAHPKLLELIKIGATVDEFMHAARTAKDKKAGFAYVLGIVENQRQRAKAMTGTLHEGRLPNKQEALEKSNAAVASSWVPPEMRMRVND</sequence>
<dbReference type="AlphaFoldDB" id="A0A1I4B5N3"/>
<dbReference type="EMBL" id="FOSP01000011">
    <property type="protein sequence ID" value="SFK64064.1"/>
    <property type="molecule type" value="Genomic_DNA"/>
</dbReference>
<dbReference type="OrthoDB" id="5526813at2"/>
<keyword evidence="3" id="KW-1185">Reference proteome</keyword>
<dbReference type="Pfam" id="PF07120">
    <property type="entry name" value="DUF1376"/>
    <property type="match status" value="1"/>
</dbReference>
<feature type="compositionally biased region" description="Basic residues" evidence="1">
    <location>
        <begin position="191"/>
        <end position="202"/>
    </location>
</feature>
<evidence type="ECO:0000313" key="3">
    <source>
        <dbReference type="Proteomes" id="UP000199533"/>
    </source>
</evidence>
<name>A0A1I4B5N3_9PROT</name>
<evidence type="ECO:0000256" key="1">
    <source>
        <dbReference type="SAM" id="MobiDB-lite"/>
    </source>
</evidence>
<proteinExistence type="predicted"/>